<dbReference type="InParanoid" id="G2QDB1"/>
<dbReference type="KEGG" id="mtm:MYCTH_2303691"/>
<dbReference type="Proteomes" id="UP000007322">
    <property type="component" value="Chromosome 3"/>
</dbReference>
<accession>G2QDB1</accession>
<dbReference type="HOGENOM" id="CLU_2225010_0_0_1"/>
<evidence type="ECO:0000256" key="1">
    <source>
        <dbReference type="SAM" id="MobiDB-lite"/>
    </source>
</evidence>
<reference evidence="2 3" key="1">
    <citation type="journal article" date="2011" name="Nat. Biotechnol.">
        <title>Comparative genomic analysis of the thermophilic biomass-degrading fungi Myceliophthora thermophila and Thielavia terrestris.</title>
        <authorList>
            <person name="Berka R.M."/>
            <person name="Grigoriev I.V."/>
            <person name="Otillar R."/>
            <person name="Salamov A."/>
            <person name="Grimwood J."/>
            <person name="Reid I."/>
            <person name="Ishmael N."/>
            <person name="John T."/>
            <person name="Darmond C."/>
            <person name="Moisan M.-C."/>
            <person name="Henrissat B."/>
            <person name="Coutinho P.M."/>
            <person name="Lombard V."/>
            <person name="Natvig D.O."/>
            <person name="Lindquist E."/>
            <person name="Schmutz J."/>
            <person name="Lucas S."/>
            <person name="Harris P."/>
            <person name="Powlowski J."/>
            <person name="Bellemare A."/>
            <person name="Taylor D."/>
            <person name="Butler G."/>
            <person name="de Vries R.P."/>
            <person name="Allijn I.E."/>
            <person name="van den Brink J."/>
            <person name="Ushinsky S."/>
            <person name="Storms R."/>
            <person name="Powell A.J."/>
            <person name="Paulsen I.T."/>
            <person name="Elbourne L.D.H."/>
            <person name="Baker S.E."/>
            <person name="Magnuson J."/>
            <person name="LaBoissiere S."/>
            <person name="Clutterbuck A.J."/>
            <person name="Martinez D."/>
            <person name="Wogulis M."/>
            <person name="de Leon A.L."/>
            <person name="Rey M.W."/>
            <person name="Tsang A."/>
        </authorList>
    </citation>
    <scope>NUCLEOTIDE SEQUENCE [LARGE SCALE GENOMIC DNA]</scope>
    <source>
        <strain evidence="3">ATCC 42464 / BCRC 31852 / DSM 1799</strain>
    </source>
</reference>
<name>G2QDB1_THET4</name>
<dbReference type="RefSeq" id="XP_003662722.1">
    <property type="nucleotide sequence ID" value="XM_003662674.1"/>
</dbReference>
<dbReference type="GeneID" id="11507348"/>
<evidence type="ECO:0000313" key="2">
    <source>
        <dbReference type="EMBL" id="AEO57477.1"/>
    </source>
</evidence>
<dbReference type="AlphaFoldDB" id="G2QDB1"/>
<organism evidence="2 3">
    <name type="scientific">Thermothelomyces thermophilus (strain ATCC 42464 / BCRC 31852 / DSM 1799)</name>
    <name type="common">Sporotrichum thermophile</name>
    <dbReference type="NCBI Taxonomy" id="573729"/>
    <lineage>
        <taxon>Eukaryota</taxon>
        <taxon>Fungi</taxon>
        <taxon>Dikarya</taxon>
        <taxon>Ascomycota</taxon>
        <taxon>Pezizomycotina</taxon>
        <taxon>Sordariomycetes</taxon>
        <taxon>Sordariomycetidae</taxon>
        <taxon>Sordariales</taxon>
        <taxon>Chaetomiaceae</taxon>
        <taxon>Thermothelomyces</taxon>
    </lineage>
</organism>
<proteinExistence type="predicted"/>
<gene>
    <name evidence="2" type="ORF">MYCTH_2303691</name>
</gene>
<keyword evidence="3" id="KW-1185">Reference proteome</keyword>
<evidence type="ECO:0000313" key="3">
    <source>
        <dbReference type="Proteomes" id="UP000007322"/>
    </source>
</evidence>
<protein>
    <submittedName>
        <fullName evidence="2">Uncharacterized protein</fullName>
    </submittedName>
</protein>
<feature type="region of interest" description="Disordered" evidence="1">
    <location>
        <begin position="1"/>
        <end position="24"/>
    </location>
</feature>
<dbReference type="VEuPathDB" id="FungiDB:MYCTH_2303691"/>
<dbReference type="EMBL" id="CP003004">
    <property type="protein sequence ID" value="AEO57477.1"/>
    <property type="molecule type" value="Genomic_DNA"/>
</dbReference>
<sequence length="106" mass="11822">MPPRVDRNLAKTRPSRLPNSIYGGRRFEPRSSSIALSFSGAKRHGPSSARRWIWYWLGGAGIAILHGYDGANPVHSGRDSAAEEALASWPKERKTFMAEFRSGPIW</sequence>